<evidence type="ECO:0000256" key="8">
    <source>
        <dbReference type="ARBA" id="ARBA00023136"/>
    </source>
</evidence>
<comment type="similarity">
    <text evidence="9">Belongs to the binding-protein-dependent transport system permease family. OppBC subfamily.</text>
</comment>
<dbReference type="InterPro" id="IPR025966">
    <property type="entry name" value="OppC_N"/>
</dbReference>
<evidence type="ECO:0000256" key="4">
    <source>
        <dbReference type="ARBA" id="ARBA00022692"/>
    </source>
</evidence>
<dbReference type="RefSeq" id="WP_280616771.1">
    <property type="nucleotide sequence ID" value="NZ_JAROYP010000006.1"/>
</dbReference>
<evidence type="ECO:0000256" key="3">
    <source>
        <dbReference type="ARBA" id="ARBA00022475"/>
    </source>
</evidence>
<evidence type="ECO:0000256" key="2">
    <source>
        <dbReference type="ARBA" id="ARBA00022448"/>
    </source>
</evidence>
<dbReference type="Proteomes" id="UP001159179">
    <property type="component" value="Unassembled WGS sequence"/>
</dbReference>
<keyword evidence="5" id="KW-0571">Peptide transport</keyword>
<feature type="domain" description="ABC transmembrane type-1" evidence="12">
    <location>
        <begin position="155"/>
        <end position="344"/>
    </location>
</feature>
<evidence type="ECO:0000256" key="5">
    <source>
        <dbReference type="ARBA" id="ARBA00022856"/>
    </source>
</evidence>
<dbReference type="GO" id="GO:0015031">
    <property type="term" value="P:protein transport"/>
    <property type="evidence" value="ECO:0007669"/>
    <property type="project" value="UniProtKB-KW"/>
</dbReference>
<dbReference type="Pfam" id="PF12911">
    <property type="entry name" value="OppC_N"/>
    <property type="match status" value="1"/>
</dbReference>
<evidence type="ECO:0000256" key="1">
    <source>
        <dbReference type="ARBA" id="ARBA00004651"/>
    </source>
</evidence>
<feature type="transmembrane region" description="Helical" evidence="10">
    <location>
        <begin position="157"/>
        <end position="182"/>
    </location>
</feature>
<dbReference type="Pfam" id="PF00528">
    <property type="entry name" value="BPD_transp_1"/>
    <property type="match status" value="1"/>
</dbReference>
<accession>A0AAW6SYP5</accession>
<dbReference type="InterPro" id="IPR050366">
    <property type="entry name" value="BP-dependent_transpt_permease"/>
</dbReference>
<proteinExistence type="inferred from homology"/>
<gene>
    <name evidence="13" type="ORF">P5X88_11740</name>
</gene>
<evidence type="ECO:0000313" key="14">
    <source>
        <dbReference type="Proteomes" id="UP001159179"/>
    </source>
</evidence>
<dbReference type="NCBIfam" id="NF045475">
    <property type="entry name" value="Opp3C"/>
    <property type="match status" value="1"/>
</dbReference>
<reference evidence="13" key="1">
    <citation type="submission" date="2023-03" db="EMBL/GenBank/DDBJ databases">
        <title>Bacterial isolates from washroom surfaces on a university campus.</title>
        <authorList>
            <person name="Holman D.B."/>
            <person name="Gzyl K.E."/>
            <person name="Taheri A.E."/>
        </authorList>
    </citation>
    <scope>NUCLEOTIDE SEQUENCE</scope>
    <source>
        <strain evidence="13">RD03</strain>
    </source>
</reference>
<dbReference type="Gene3D" id="1.10.3720.10">
    <property type="entry name" value="MetI-like"/>
    <property type="match status" value="1"/>
</dbReference>
<feature type="transmembrane region" description="Helical" evidence="10">
    <location>
        <begin position="268"/>
        <end position="288"/>
    </location>
</feature>
<dbReference type="GO" id="GO:0055085">
    <property type="term" value="P:transmembrane transport"/>
    <property type="evidence" value="ECO:0007669"/>
    <property type="project" value="InterPro"/>
</dbReference>
<dbReference type="InterPro" id="IPR000515">
    <property type="entry name" value="MetI-like"/>
</dbReference>
<keyword evidence="6" id="KW-0653">Protein transport</keyword>
<dbReference type="InterPro" id="IPR035906">
    <property type="entry name" value="MetI-like_sf"/>
</dbReference>
<feature type="region of interest" description="Disordered" evidence="11">
    <location>
        <begin position="1"/>
        <end position="24"/>
    </location>
</feature>
<evidence type="ECO:0000256" key="9">
    <source>
        <dbReference type="ARBA" id="ARBA00024202"/>
    </source>
</evidence>
<dbReference type="GO" id="GO:0005886">
    <property type="term" value="C:plasma membrane"/>
    <property type="evidence" value="ECO:0007669"/>
    <property type="project" value="UniProtKB-SubCell"/>
</dbReference>
<dbReference type="CDD" id="cd06261">
    <property type="entry name" value="TM_PBP2"/>
    <property type="match status" value="1"/>
</dbReference>
<comment type="caution">
    <text evidence="13">The sequence shown here is derived from an EMBL/GenBank/DDBJ whole genome shotgun (WGS) entry which is preliminary data.</text>
</comment>
<dbReference type="PROSITE" id="PS50928">
    <property type="entry name" value="ABC_TM1"/>
    <property type="match status" value="1"/>
</dbReference>
<name>A0AAW6SYP5_9BACI</name>
<evidence type="ECO:0000256" key="7">
    <source>
        <dbReference type="ARBA" id="ARBA00022989"/>
    </source>
</evidence>
<sequence length="357" mass="39929">MKIEINKESQPTIYPHKGDQSRSNQIPTVITDDLFVPAPIDPSIHEEITKPPITFWKEAWMRLLRNKGSVISLVVLLIIALFAIFGPSFNEYTYKQQNIAHRNLPPKISGLEWLGLNGKDVHGVDQYEKRNITTNYWFGTDEFGRDIWTRVWKGTQISLFIALVAALLDLCIGVLYGGISAFYGGKVDNVMQRIIEVLVGIPNLIIIILFILILEPGITSIILAMVITGWVGMARVVRGQILQLKSQEFVLASRTLGASNRRLIGKHLLPNVMGPIIVTLMFTIPTAIFFEAFLSFIGLGLQAPLASLGVLIDDGYKAMRFFTYKLIFPSIVISAVMICFNLLGDGLRDALDPKMRK</sequence>
<protein>
    <submittedName>
        <fullName evidence="13">ABC transporter permease</fullName>
    </submittedName>
</protein>
<evidence type="ECO:0000256" key="11">
    <source>
        <dbReference type="SAM" id="MobiDB-lite"/>
    </source>
</evidence>
<dbReference type="PANTHER" id="PTHR43386:SF24">
    <property type="entry name" value="OLIGOPEPTIDE TRANSPORT SYSTEM PERMEASE PROTEIN AMID"/>
    <property type="match status" value="1"/>
</dbReference>
<evidence type="ECO:0000259" key="12">
    <source>
        <dbReference type="PROSITE" id="PS50928"/>
    </source>
</evidence>
<evidence type="ECO:0000313" key="13">
    <source>
        <dbReference type="EMBL" id="MDH5161614.1"/>
    </source>
</evidence>
<dbReference type="PANTHER" id="PTHR43386">
    <property type="entry name" value="OLIGOPEPTIDE TRANSPORT SYSTEM PERMEASE PROTEIN APPC"/>
    <property type="match status" value="1"/>
</dbReference>
<feature type="transmembrane region" description="Helical" evidence="10">
    <location>
        <begin position="220"/>
        <end position="237"/>
    </location>
</feature>
<dbReference type="GO" id="GO:0015833">
    <property type="term" value="P:peptide transport"/>
    <property type="evidence" value="ECO:0007669"/>
    <property type="project" value="UniProtKB-KW"/>
</dbReference>
<keyword evidence="4 10" id="KW-0812">Transmembrane</keyword>
<feature type="transmembrane region" description="Helical" evidence="10">
    <location>
        <begin position="70"/>
        <end position="89"/>
    </location>
</feature>
<evidence type="ECO:0000256" key="6">
    <source>
        <dbReference type="ARBA" id="ARBA00022927"/>
    </source>
</evidence>
<feature type="transmembrane region" description="Helical" evidence="10">
    <location>
        <begin position="194"/>
        <end position="214"/>
    </location>
</feature>
<dbReference type="EMBL" id="JAROYP010000006">
    <property type="protein sequence ID" value="MDH5161614.1"/>
    <property type="molecule type" value="Genomic_DNA"/>
</dbReference>
<dbReference type="AlphaFoldDB" id="A0AAW6SYP5"/>
<feature type="transmembrane region" description="Helical" evidence="10">
    <location>
        <begin position="324"/>
        <end position="343"/>
    </location>
</feature>
<dbReference type="SUPFAM" id="SSF161098">
    <property type="entry name" value="MetI-like"/>
    <property type="match status" value="1"/>
</dbReference>
<keyword evidence="3" id="KW-1003">Cell membrane</keyword>
<keyword evidence="7 10" id="KW-1133">Transmembrane helix</keyword>
<comment type="subcellular location">
    <subcellularLocation>
        <location evidence="1 10">Cell membrane</location>
        <topology evidence="1 10">Multi-pass membrane protein</topology>
    </subcellularLocation>
</comment>
<evidence type="ECO:0000256" key="10">
    <source>
        <dbReference type="RuleBase" id="RU363032"/>
    </source>
</evidence>
<keyword evidence="2 10" id="KW-0813">Transport</keyword>
<keyword evidence="8 10" id="KW-0472">Membrane</keyword>
<organism evidence="13 14">
    <name type="scientific">Heyndrickxia oleronia</name>
    <dbReference type="NCBI Taxonomy" id="38875"/>
    <lineage>
        <taxon>Bacteria</taxon>
        <taxon>Bacillati</taxon>
        <taxon>Bacillota</taxon>
        <taxon>Bacilli</taxon>
        <taxon>Bacillales</taxon>
        <taxon>Bacillaceae</taxon>
        <taxon>Heyndrickxia</taxon>
    </lineage>
</organism>